<name>A0A9D4DFG9_DREPO</name>
<reference evidence="1" key="2">
    <citation type="submission" date="2020-11" db="EMBL/GenBank/DDBJ databases">
        <authorList>
            <person name="McCartney M.A."/>
            <person name="Auch B."/>
            <person name="Kono T."/>
            <person name="Mallez S."/>
            <person name="Becker A."/>
            <person name="Gohl D.M."/>
            <person name="Silverstein K.A.T."/>
            <person name="Koren S."/>
            <person name="Bechman K.B."/>
            <person name="Herman A."/>
            <person name="Abrahante J.E."/>
            <person name="Garbe J."/>
        </authorList>
    </citation>
    <scope>NUCLEOTIDE SEQUENCE</scope>
    <source>
        <strain evidence="1">Duluth1</strain>
        <tissue evidence="1">Whole animal</tissue>
    </source>
</reference>
<organism evidence="1 2">
    <name type="scientific">Dreissena polymorpha</name>
    <name type="common">Zebra mussel</name>
    <name type="synonym">Mytilus polymorpha</name>
    <dbReference type="NCBI Taxonomy" id="45954"/>
    <lineage>
        <taxon>Eukaryota</taxon>
        <taxon>Metazoa</taxon>
        <taxon>Spiralia</taxon>
        <taxon>Lophotrochozoa</taxon>
        <taxon>Mollusca</taxon>
        <taxon>Bivalvia</taxon>
        <taxon>Autobranchia</taxon>
        <taxon>Heteroconchia</taxon>
        <taxon>Euheterodonta</taxon>
        <taxon>Imparidentia</taxon>
        <taxon>Neoheterodontei</taxon>
        <taxon>Myida</taxon>
        <taxon>Dreissenoidea</taxon>
        <taxon>Dreissenidae</taxon>
        <taxon>Dreissena</taxon>
    </lineage>
</organism>
<sequence length="178" mass="19925">MGSPSNGIYILQGEITLVVTAMRRSSRWSAHSQRDEDGDPLLSSFAQLKDVLNNITGNVNIRQFHVFFTFIDYWGWRKHIKDTTGPITGLALTSINKFLSYGLVDPKCNCNVSDPKCDCNVSEPKFDCNVSDPRCDCNVSNPWCDCNVSDPQCDCNFSDPKCDCNVSDPKYDHNVSDP</sequence>
<comment type="caution">
    <text evidence="1">The sequence shown here is derived from an EMBL/GenBank/DDBJ whole genome shotgun (WGS) entry which is preliminary data.</text>
</comment>
<proteinExistence type="predicted"/>
<keyword evidence="2" id="KW-1185">Reference proteome</keyword>
<evidence type="ECO:0000313" key="2">
    <source>
        <dbReference type="Proteomes" id="UP000828390"/>
    </source>
</evidence>
<dbReference type="AlphaFoldDB" id="A0A9D4DFG9"/>
<protein>
    <submittedName>
        <fullName evidence="1">Uncharacterized protein</fullName>
    </submittedName>
</protein>
<reference evidence="1" key="1">
    <citation type="journal article" date="2019" name="bioRxiv">
        <title>The Genome of the Zebra Mussel, Dreissena polymorpha: A Resource for Invasive Species Research.</title>
        <authorList>
            <person name="McCartney M.A."/>
            <person name="Auch B."/>
            <person name="Kono T."/>
            <person name="Mallez S."/>
            <person name="Zhang Y."/>
            <person name="Obille A."/>
            <person name="Becker A."/>
            <person name="Abrahante J.E."/>
            <person name="Garbe J."/>
            <person name="Badalamenti J.P."/>
            <person name="Herman A."/>
            <person name="Mangelson H."/>
            <person name="Liachko I."/>
            <person name="Sullivan S."/>
            <person name="Sone E.D."/>
            <person name="Koren S."/>
            <person name="Silverstein K.A.T."/>
            <person name="Beckman K.B."/>
            <person name="Gohl D.M."/>
        </authorList>
    </citation>
    <scope>NUCLEOTIDE SEQUENCE</scope>
    <source>
        <strain evidence="1">Duluth1</strain>
        <tissue evidence="1">Whole animal</tissue>
    </source>
</reference>
<dbReference type="Proteomes" id="UP000828390">
    <property type="component" value="Unassembled WGS sequence"/>
</dbReference>
<accession>A0A9D4DFG9</accession>
<gene>
    <name evidence="1" type="ORF">DPMN_181997</name>
</gene>
<evidence type="ECO:0000313" key="1">
    <source>
        <dbReference type="EMBL" id="KAH3747570.1"/>
    </source>
</evidence>
<dbReference type="EMBL" id="JAIWYP010000010">
    <property type="protein sequence ID" value="KAH3747570.1"/>
    <property type="molecule type" value="Genomic_DNA"/>
</dbReference>